<reference evidence="1 2" key="1">
    <citation type="submission" date="2017-05" db="EMBL/GenBank/DDBJ databases">
        <title>Thiocyanate degradation by Thiohalobacter thiocyanaticus FOKN1.</title>
        <authorList>
            <person name="Oshiki M."/>
            <person name="Fukushima T."/>
            <person name="Kawano S."/>
            <person name="Nakagawa J."/>
        </authorList>
    </citation>
    <scope>NUCLEOTIDE SEQUENCE [LARGE SCALE GENOMIC DNA]</scope>
    <source>
        <strain evidence="1 2">FOKN1</strain>
    </source>
</reference>
<gene>
    <name evidence="1" type="ORF">FOKN1_1927</name>
</gene>
<sequence length="67" mass="7834">MNPHQAYYDAVTKMEEAGVDSEFIQGWQSGYWLNPEREEQRITDAYKAGYEKGKEKDPTGFEAWVKK</sequence>
<dbReference type="OrthoDB" id="9805095at2"/>
<dbReference type="RefSeq" id="WP_096366412.1">
    <property type="nucleotide sequence ID" value="NZ_AP018052.1"/>
</dbReference>
<evidence type="ECO:0000313" key="1">
    <source>
        <dbReference type="EMBL" id="BAZ94307.1"/>
    </source>
</evidence>
<organism evidence="1 2">
    <name type="scientific">Thiohalobacter thiocyanaticus</name>
    <dbReference type="NCBI Taxonomy" id="585455"/>
    <lineage>
        <taxon>Bacteria</taxon>
        <taxon>Pseudomonadati</taxon>
        <taxon>Pseudomonadota</taxon>
        <taxon>Gammaproteobacteria</taxon>
        <taxon>Thiohalobacterales</taxon>
        <taxon>Thiohalobacteraceae</taxon>
        <taxon>Thiohalobacter</taxon>
    </lineage>
</organism>
<dbReference type="Proteomes" id="UP000218765">
    <property type="component" value="Chromosome"/>
</dbReference>
<accession>A0A1Z4VRP6</accession>
<keyword evidence="2" id="KW-1185">Reference proteome</keyword>
<proteinExistence type="predicted"/>
<protein>
    <submittedName>
        <fullName evidence="1">Uncharacterized protein</fullName>
    </submittedName>
</protein>
<dbReference type="KEGG" id="ttc:FOKN1_1927"/>
<name>A0A1Z4VRP6_9GAMM</name>
<evidence type="ECO:0000313" key="2">
    <source>
        <dbReference type="Proteomes" id="UP000218765"/>
    </source>
</evidence>
<dbReference type="AlphaFoldDB" id="A0A1Z4VRP6"/>
<dbReference type="EMBL" id="AP018052">
    <property type="protein sequence ID" value="BAZ94307.1"/>
    <property type="molecule type" value="Genomic_DNA"/>
</dbReference>